<dbReference type="Proteomes" id="UP000823405">
    <property type="component" value="Unassembled WGS sequence"/>
</dbReference>
<accession>A0A9P6R7H1</accession>
<evidence type="ECO:0000256" key="1">
    <source>
        <dbReference type="SAM" id="Phobius"/>
    </source>
</evidence>
<dbReference type="OrthoDB" id="2427234at2759"/>
<reference evidence="3" key="1">
    <citation type="journal article" date="2020" name="Fungal Divers.">
        <title>Resolving the Mortierellaceae phylogeny through synthesis of multi-gene phylogenetics and phylogenomics.</title>
        <authorList>
            <person name="Vandepol N."/>
            <person name="Liber J."/>
            <person name="Desiro A."/>
            <person name="Na H."/>
            <person name="Kennedy M."/>
            <person name="Barry K."/>
            <person name="Grigoriev I.V."/>
            <person name="Miller A.N."/>
            <person name="O'Donnell K."/>
            <person name="Stajich J.E."/>
            <person name="Bonito G."/>
        </authorList>
    </citation>
    <scope>NUCLEOTIDE SEQUENCE</scope>
    <source>
        <strain evidence="3">NVP60</strain>
    </source>
</reference>
<feature type="signal peptide" evidence="2">
    <location>
        <begin position="1"/>
        <end position="24"/>
    </location>
</feature>
<sequence length="208" mass="21448">MLPSVTSCTLALFSALALASTTSAAVLSSDPTGDTRWKIGSPAKIRWRLDSPTPKNYLVTIYIVGGDPRAYTRYEPALATEIETGQHTLEISKVPNVDCLDSCALVFVVTDQDGTAKGDFYSHPFLISKTGEAPETNAAVADKSAPVAGSTQNAATPNGPITLIQNTAKGAQPHATAGSANTNSRLGAQGIATIAVVAAISAIGMALF</sequence>
<dbReference type="AlphaFoldDB" id="A0A9P6R7H1"/>
<keyword evidence="2" id="KW-0732">Signal</keyword>
<proteinExistence type="predicted"/>
<organism evidence="3 4">
    <name type="scientific">Linnemannia gamsii</name>
    <dbReference type="NCBI Taxonomy" id="64522"/>
    <lineage>
        <taxon>Eukaryota</taxon>
        <taxon>Fungi</taxon>
        <taxon>Fungi incertae sedis</taxon>
        <taxon>Mucoromycota</taxon>
        <taxon>Mortierellomycotina</taxon>
        <taxon>Mortierellomycetes</taxon>
        <taxon>Mortierellales</taxon>
        <taxon>Mortierellaceae</taxon>
        <taxon>Linnemannia</taxon>
    </lineage>
</organism>
<keyword evidence="1" id="KW-0472">Membrane</keyword>
<evidence type="ECO:0000313" key="3">
    <source>
        <dbReference type="EMBL" id="KAG0311419.1"/>
    </source>
</evidence>
<comment type="caution">
    <text evidence="3">The sequence shown here is derived from an EMBL/GenBank/DDBJ whole genome shotgun (WGS) entry which is preliminary data.</text>
</comment>
<feature type="chain" id="PRO_5040282528" evidence="2">
    <location>
        <begin position="25"/>
        <end position="208"/>
    </location>
</feature>
<dbReference type="EMBL" id="JAAAIN010000719">
    <property type="protein sequence ID" value="KAG0311419.1"/>
    <property type="molecule type" value="Genomic_DNA"/>
</dbReference>
<protein>
    <submittedName>
        <fullName evidence="3">Uncharacterized protein</fullName>
    </submittedName>
</protein>
<keyword evidence="1" id="KW-0812">Transmembrane</keyword>
<gene>
    <name evidence="3" type="ORF">BGZ97_011881</name>
</gene>
<feature type="transmembrane region" description="Helical" evidence="1">
    <location>
        <begin position="186"/>
        <end position="207"/>
    </location>
</feature>
<keyword evidence="1" id="KW-1133">Transmembrane helix</keyword>
<keyword evidence="4" id="KW-1185">Reference proteome</keyword>
<name>A0A9P6R7H1_9FUNG</name>
<evidence type="ECO:0000256" key="2">
    <source>
        <dbReference type="SAM" id="SignalP"/>
    </source>
</evidence>
<evidence type="ECO:0000313" key="4">
    <source>
        <dbReference type="Proteomes" id="UP000823405"/>
    </source>
</evidence>